<feature type="active site" description="Proton acceptor" evidence="10">
    <location>
        <position position="74"/>
    </location>
</feature>
<dbReference type="SUPFAM" id="SSF52972">
    <property type="entry name" value="ITPase-like"/>
    <property type="match status" value="1"/>
</dbReference>
<evidence type="ECO:0000256" key="10">
    <source>
        <dbReference type="HAMAP-Rule" id="MF_01405"/>
    </source>
</evidence>
<evidence type="ECO:0000256" key="9">
    <source>
        <dbReference type="ARBA" id="ARBA00052017"/>
    </source>
</evidence>
<sequence length="201" mass="21304">MKIARGSRLLVATGNKGKLAEFQALLAPFDVEILGLKDFGLGEPEETERSFAGNALVKAKAGAKGSGLVTLADDSGLEVAALGGAPGIYTADWAEGARGRDFVRAMRKTWGMLEAVGPGPFAASFCCTLAIVEPSGAEKVVSGRAEGQIVWPMRGTLGHGYDPIFQPMGESRTFGEIGEVEKNRISHRADAFRKLVEECFT</sequence>
<dbReference type="GO" id="GO:0017111">
    <property type="term" value="F:ribonucleoside triphosphate phosphatase activity"/>
    <property type="evidence" value="ECO:0007669"/>
    <property type="project" value="InterPro"/>
</dbReference>
<keyword evidence="5 10" id="KW-0378">Hydrolase</keyword>
<dbReference type="GO" id="GO:0036220">
    <property type="term" value="F:ITP diphosphatase activity"/>
    <property type="evidence" value="ECO:0007669"/>
    <property type="project" value="UniProtKB-UniRule"/>
</dbReference>
<dbReference type="GO" id="GO:0009117">
    <property type="term" value="P:nucleotide metabolic process"/>
    <property type="evidence" value="ECO:0007669"/>
    <property type="project" value="UniProtKB-KW"/>
</dbReference>
<evidence type="ECO:0000256" key="2">
    <source>
        <dbReference type="ARBA" id="ARBA00011738"/>
    </source>
</evidence>
<keyword evidence="12" id="KW-1185">Reference proteome</keyword>
<dbReference type="GO" id="GO:0046872">
    <property type="term" value="F:metal ion binding"/>
    <property type="evidence" value="ECO:0007669"/>
    <property type="project" value="UniProtKB-KW"/>
</dbReference>
<evidence type="ECO:0000256" key="5">
    <source>
        <dbReference type="ARBA" id="ARBA00022801"/>
    </source>
</evidence>
<comment type="catalytic activity">
    <reaction evidence="10">
        <text>ITP + H2O = IMP + diphosphate + H(+)</text>
        <dbReference type="Rhea" id="RHEA:29399"/>
        <dbReference type="ChEBI" id="CHEBI:15377"/>
        <dbReference type="ChEBI" id="CHEBI:15378"/>
        <dbReference type="ChEBI" id="CHEBI:33019"/>
        <dbReference type="ChEBI" id="CHEBI:58053"/>
        <dbReference type="ChEBI" id="CHEBI:61402"/>
        <dbReference type="EC" id="3.6.1.66"/>
    </reaction>
</comment>
<dbReference type="GO" id="GO:0000166">
    <property type="term" value="F:nucleotide binding"/>
    <property type="evidence" value="ECO:0007669"/>
    <property type="project" value="UniProtKB-KW"/>
</dbReference>
<dbReference type="CDD" id="cd00515">
    <property type="entry name" value="HAM1"/>
    <property type="match status" value="1"/>
</dbReference>
<comment type="cofactor">
    <cofactor evidence="10">
        <name>Mg(2+)</name>
        <dbReference type="ChEBI" id="CHEBI:18420"/>
    </cofactor>
    <text evidence="10">Binds 1 Mg(2+) ion per subunit.</text>
</comment>
<feature type="binding site" evidence="10">
    <location>
        <begin position="159"/>
        <end position="162"/>
    </location>
    <ligand>
        <name>substrate</name>
    </ligand>
</feature>
<comment type="subunit">
    <text evidence="2 10">Homodimer.</text>
</comment>
<comment type="caution">
    <text evidence="11">The sequence shown here is derived from an EMBL/GenBank/DDBJ whole genome shotgun (WGS) entry which is preliminary data.</text>
</comment>
<dbReference type="GO" id="GO:0005829">
    <property type="term" value="C:cytosol"/>
    <property type="evidence" value="ECO:0007669"/>
    <property type="project" value="TreeGrafter"/>
</dbReference>
<evidence type="ECO:0000256" key="6">
    <source>
        <dbReference type="ARBA" id="ARBA00022842"/>
    </source>
</evidence>
<dbReference type="AlphaFoldDB" id="A0AAE4YBA8"/>
<evidence type="ECO:0000256" key="3">
    <source>
        <dbReference type="ARBA" id="ARBA00022723"/>
    </source>
</evidence>
<keyword evidence="3 10" id="KW-0479">Metal-binding</keyword>
<name>A0AAE4YBA8_9RHOB</name>
<keyword evidence="4 10" id="KW-0547">Nucleotide-binding</keyword>
<dbReference type="Gene3D" id="3.90.950.10">
    <property type="match status" value="1"/>
</dbReference>
<dbReference type="FunFam" id="3.90.950.10:FF:000001">
    <property type="entry name" value="dITP/XTP pyrophosphatase"/>
    <property type="match status" value="1"/>
</dbReference>
<feature type="binding site" evidence="10">
    <location>
        <position position="75"/>
    </location>
    <ligand>
        <name>substrate</name>
    </ligand>
</feature>
<comment type="similarity">
    <text evidence="1 10">Belongs to the HAM1 NTPase family.</text>
</comment>
<dbReference type="InterPro" id="IPR002637">
    <property type="entry name" value="RdgB/HAM1"/>
</dbReference>
<feature type="binding site" evidence="10">
    <location>
        <position position="45"/>
    </location>
    <ligand>
        <name>Mg(2+)</name>
        <dbReference type="ChEBI" id="CHEBI:18420"/>
    </ligand>
</feature>
<comment type="function">
    <text evidence="10">Pyrophosphatase that catalyzes the hydrolysis of nucleoside triphosphates to their monophosphate derivatives, with a high preference for the non-canonical purine nucleotides XTP (xanthosine triphosphate), dITP (deoxyinosine triphosphate) and ITP. Seems to function as a house-cleaning enzyme that removes non-canonical purine nucleotides from the nucleotide pool, thus preventing their incorporation into DNA/RNA and avoiding chromosomal lesions.</text>
</comment>
<keyword evidence="6 10" id="KW-0460">Magnesium</keyword>
<protein>
    <recommendedName>
        <fullName evidence="10">dITP/XTP pyrophosphatase</fullName>
        <ecNumber evidence="10">3.6.1.66</ecNumber>
    </recommendedName>
    <alternativeName>
        <fullName evidence="10">Non-canonical purine NTP pyrophosphatase</fullName>
    </alternativeName>
    <alternativeName>
        <fullName evidence="10">Non-standard purine NTP pyrophosphatase</fullName>
    </alternativeName>
    <alternativeName>
        <fullName evidence="10">Nucleoside-triphosphate diphosphatase</fullName>
    </alternativeName>
    <alternativeName>
        <fullName evidence="10">Nucleoside-triphosphate pyrophosphatase</fullName>
        <shortName evidence="10">NTPase</shortName>
    </alternativeName>
</protein>
<feature type="binding site" evidence="10">
    <location>
        <begin position="187"/>
        <end position="188"/>
    </location>
    <ligand>
        <name>substrate</name>
    </ligand>
</feature>
<dbReference type="EC" id="3.6.1.66" evidence="10"/>
<dbReference type="GO" id="GO:0036222">
    <property type="term" value="F:XTP diphosphatase activity"/>
    <property type="evidence" value="ECO:0007669"/>
    <property type="project" value="UniProtKB-UniRule"/>
</dbReference>
<comment type="catalytic activity">
    <reaction evidence="9 10">
        <text>XTP + H2O = XMP + diphosphate + H(+)</text>
        <dbReference type="Rhea" id="RHEA:28610"/>
        <dbReference type="ChEBI" id="CHEBI:15377"/>
        <dbReference type="ChEBI" id="CHEBI:15378"/>
        <dbReference type="ChEBI" id="CHEBI:33019"/>
        <dbReference type="ChEBI" id="CHEBI:57464"/>
        <dbReference type="ChEBI" id="CHEBI:61314"/>
        <dbReference type="EC" id="3.6.1.66"/>
    </reaction>
</comment>
<dbReference type="Pfam" id="PF01725">
    <property type="entry name" value="Ham1p_like"/>
    <property type="match status" value="1"/>
</dbReference>
<evidence type="ECO:0000256" key="1">
    <source>
        <dbReference type="ARBA" id="ARBA00008023"/>
    </source>
</evidence>
<accession>A0AAE4YBA8</accession>
<organism evidence="11 12">
    <name type="scientific">Stagnihabitans tardus</name>
    <dbReference type="NCBI Taxonomy" id="2699202"/>
    <lineage>
        <taxon>Bacteria</taxon>
        <taxon>Pseudomonadati</taxon>
        <taxon>Pseudomonadota</taxon>
        <taxon>Alphaproteobacteria</taxon>
        <taxon>Rhodobacterales</taxon>
        <taxon>Paracoccaceae</taxon>
        <taxon>Stagnihabitans</taxon>
    </lineage>
</organism>
<keyword evidence="7 10" id="KW-0546">Nucleotide metabolism</keyword>
<dbReference type="Proteomes" id="UP001193501">
    <property type="component" value="Unassembled WGS sequence"/>
</dbReference>
<proteinExistence type="inferred from homology"/>
<dbReference type="RefSeq" id="WP_168773598.1">
    <property type="nucleotide sequence ID" value="NZ_JAABNR010000003.1"/>
</dbReference>
<evidence type="ECO:0000313" key="12">
    <source>
        <dbReference type="Proteomes" id="UP001193501"/>
    </source>
</evidence>
<dbReference type="InterPro" id="IPR029001">
    <property type="entry name" value="ITPase-like_fam"/>
</dbReference>
<dbReference type="GO" id="GO:0009146">
    <property type="term" value="P:purine nucleoside triphosphate catabolic process"/>
    <property type="evidence" value="ECO:0007669"/>
    <property type="project" value="UniProtKB-UniRule"/>
</dbReference>
<dbReference type="GO" id="GO:0035870">
    <property type="term" value="F:dITP diphosphatase activity"/>
    <property type="evidence" value="ECO:0007669"/>
    <property type="project" value="UniProtKB-UniRule"/>
</dbReference>
<evidence type="ECO:0000256" key="7">
    <source>
        <dbReference type="ARBA" id="ARBA00023080"/>
    </source>
</evidence>
<dbReference type="HAMAP" id="MF_01405">
    <property type="entry name" value="Non_canon_purine_NTPase"/>
    <property type="match status" value="1"/>
</dbReference>
<evidence type="ECO:0000256" key="8">
    <source>
        <dbReference type="ARBA" id="ARBA00051875"/>
    </source>
</evidence>
<evidence type="ECO:0000313" key="11">
    <source>
        <dbReference type="EMBL" id="NBZ86785.1"/>
    </source>
</evidence>
<dbReference type="EMBL" id="JAABNR010000003">
    <property type="protein sequence ID" value="NBZ86785.1"/>
    <property type="molecule type" value="Genomic_DNA"/>
</dbReference>
<evidence type="ECO:0000256" key="4">
    <source>
        <dbReference type="ARBA" id="ARBA00022741"/>
    </source>
</evidence>
<feature type="binding site" evidence="10">
    <location>
        <position position="182"/>
    </location>
    <ligand>
        <name>substrate</name>
    </ligand>
</feature>
<dbReference type="PANTHER" id="PTHR11067">
    <property type="entry name" value="INOSINE TRIPHOSPHATE PYROPHOSPHATASE/HAM1 PROTEIN"/>
    <property type="match status" value="1"/>
</dbReference>
<dbReference type="InterPro" id="IPR020922">
    <property type="entry name" value="dITP/XTP_pyrophosphatase"/>
</dbReference>
<dbReference type="PANTHER" id="PTHR11067:SF9">
    <property type="entry name" value="INOSINE TRIPHOSPHATE PYROPHOSPHATASE"/>
    <property type="match status" value="1"/>
</dbReference>
<reference evidence="11" key="1">
    <citation type="submission" date="2020-01" db="EMBL/GenBank/DDBJ databases">
        <authorList>
            <person name="Chen W.-M."/>
        </authorList>
    </citation>
    <scope>NUCLEOTIDE SEQUENCE</scope>
    <source>
        <strain evidence="11">CYK-10</strain>
    </source>
</reference>
<feature type="binding site" evidence="10">
    <location>
        <begin position="13"/>
        <end position="18"/>
    </location>
    <ligand>
        <name>substrate</name>
    </ligand>
</feature>
<comment type="catalytic activity">
    <reaction evidence="8 10">
        <text>dITP + H2O = dIMP + diphosphate + H(+)</text>
        <dbReference type="Rhea" id="RHEA:28342"/>
        <dbReference type="ChEBI" id="CHEBI:15377"/>
        <dbReference type="ChEBI" id="CHEBI:15378"/>
        <dbReference type="ChEBI" id="CHEBI:33019"/>
        <dbReference type="ChEBI" id="CHEBI:61194"/>
        <dbReference type="ChEBI" id="CHEBI:61382"/>
        <dbReference type="EC" id="3.6.1.66"/>
    </reaction>
</comment>
<feature type="binding site" evidence="10">
    <location>
        <position position="74"/>
    </location>
    <ligand>
        <name>Mg(2+)</name>
        <dbReference type="ChEBI" id="CHEBI:18420"/>
    </ligand>
</feature>
<gene>
    <name evidence="11" type="ORF">GV832_04265</name>
</gene>